<comment type="caution">
    <text evidence="2">The sequence shown here is derived from an EMBL/GenBank/DDBJ whole genome shotgun (WGS) entry which is preliminary data.</text>
</comment>
<proteinExistence type="predicted"/>
<reference evidence="2" key="1">
    <citation type="journal article" date="2020" name="mSystems">
        <title>Genome- and Community-Level Interaction Insights into Carbon Utilization and Element Cycling Functions of Hydrothermarchaeota in Hydrothermal Sediment.</title>
        <authorList>
            <person name="Zhou Z."/>
            <person name="Liu Y."/>
            <person name="Xu W."/>
            <person name="Pan J."/>
            <person name="Luo Z.H."/>
            <person name="Li M."/>
        </authorList>
    </citation>
    <scope>NUCLEOTIDE SEQUENCE [LARGE SCALE GENOMIC DNA]</scope>
    <source>
        <strain evidence="2">SpSt-1088</strain>
    </source>
</reference>
<keyword evidence="1" id="KW-0812">Transmembrane</keyword>
<accession>A0A7C5Y6H4</accession>
<feature type="transmembrane region" description="Helical" evidence="1">
    <location>
        <begin position="12"/>
        <end position="34"/>
    </location>
</feature>
<evidence type="ECO:0000256" key="1">
    <source>
        <dbReference type="SAM" id="Phobius"/>
    </source>
</evidence>
<keyword evidence="1" id="KW-0472">Membrane</keyword>
<organism evidence="2">
    <name type="scientific">Fervidobacterium nodosum</name>
    <dbReference type="NCBI Taxonomy" id="2424"/>
    <lineage>
        <taxon>Bacteria</taxon>
        <taxon>Thermotogati</taxon>
        <taxon>Thermotogota</taxon>
        <taxon>Thermotogae</taxon>
        <taxon>Thermotogales</taxon>
        <taxon>Fervidobacteriaceae</taxon>
        <taxon>Fervidobacterium</taxon>
    </lineage>
</organism>
<sequence length="247" mass="28992">MITFKGENQEKLTKLTTLFFIILAITIFSDGYYVRMVYESSKSGTFMRSEEVYESGDTKIVIVSLPQNFTWVKIKDKWYIGDKNVLVRTFPIKDLLDVAYDYVKEKKLDISRDGVYRFNEDFFSIEIFVVDKEIMRVTRKVGDVTTTMYINKFPKQFDIKSILSKYKLVEESPIPEEFFSVFRLFLWSNVSESKDVLRISGYDREGKPLELEINKISGDFRVGNYYLKVLKATESTMKEIKNALRSN</sequence>
<name>A0A7C5Y6H4_9BACT</name>
<protein>
    <recommendedName>
        <fullName evidence="3">DUF4340 domain-containing protein</fullName>
    </recommendedName>
</protein>
<evidence type="ECO:0008006" key="3">
    <source>
        <dbReference type="Google" id="ProtNLM"/>
    </source>
</evidence>
<gene>
    <name evidence="2" type="ORF">ENM46_00905</name>
</gene>
<dbReference type="AlphaFoldDB" id="A0A7C5Y6H4"/>
<keyword evidence="1" id="KW-1133">Transmembrane helix</keyword>
<dbReference type="EMBL" id="DRXW01000059">
    <property type="protein sequence ID" value="HHR33489.1"/>
    <property type="molecule type" value="Genomic_DNA"/>
</dbReference>
<evidence type="ECO:0000313" key="2">
    <source>
        <dbReference type="EMBL" id="HHR33489.1"/>
    </source>
</evidence>